<organism evidence="2 3">
    <name type="scientific">Caldimonas mangrovi</name>
    <dbReference type="NCBI Taxonomy" id="2944811"/>
    <lineage>
        <taxon>Bacteria</taxon>
        <taxon>Pseudomonadati</taxon>
        <taxon>Pseudomonadota</taxon>
        <taxon>Betaproteobacteria</taxon>
        <taxon>Burkholderiales</taxon>
        <taxon>Sphaerotilaceae</taxon>
        <taxon>Caldimonas</taxon>
    </lineage>
</organism>
<feature type="transmembrane region" description="Helical" evidence="1">
    <location>
        <begin position="73"/>
        <end position="94"/>
    </location>
</feature>
<keyword evidence="3" id="KW-1185">Reference proteome</keyword>
<keyword evidence="1" id="KW-1133">Transmembrane helix</keyword>
<feature type="transmembrane region" description="Helical" evidence="1">
    <location>
        <begin position="51"/>
        <end position="67"/>
    </location>
</feature>
<feature type="transmembrane region" description="Helical" evidence="1">
    <location>
        <begin position="141"/>
        <end position="160"/>
    </location>
</feature>
<dbReference type="InterPro" id="IPR010331">
    <property type="entry name" value="ExoD"/>
</dbReference>
<feature type="transmembrane region" description="Helical" evidence="1">
    <location>
        <begin position="180"/>
        <end position="205"/>
    </location>
</feature>
<dbReference type="Proteomes" id="UP001165541">
    <property type="component" value="Unassembled WGS sequence"/>
</dbReference>
<dbReference type="PIRSF" id="PIRSF033239">
    <property type="entry name" value="ExoD"/>
    <property type="match status" value="1"/>
</dbReference>
<proteinExistence type="predicted"/>
<dbReference type="EMBL" id="JAMKFE010000018">
    <property type="protein sequence ID" value="MCM5682362.1"/>
    <property type="molecule type" value="Genomic_DNA"/>
</dbReference>
<accession>A0ABT0YUD6</accession>
<keyword evidence="1" id="KW-0472">Membrane</keyword>
<keyword evidence="1" id="KW-0812">Transmembrane</keyword>
<gene>
    <name evidence="2" type="ORF">M8A51_22775</name>
</gene>
<evidence type="ECO:0000313" key="2">
    <source>
        <dbReference type="EMBL" id="MCM5682362.1"/>
    </source>
</evidence>
<evidence type="ECO:0000256" key="1">
    <source>
        <dbReference type="SAM" id="Phobius"/>
    </source>
</evidence>
<name>A0ABT0YUD6_9BURK</name>
<sequence>MQGDDTIEDQEPRENRPQGRLLSQLLQDVAGDPAREHISVADLLHALRDRALAALIFIFAFPNAIPMPPGTSAIVGAPLLFLTVQLAFGLPPWLPQFIARRSIARRDFERMVRHVVPWLQRAERLLRPRLSALARPPFEHLVGLVCLLLAVILVLPIPLGNMLPALAIAVMSLGILERDGVWVAGGCVIAAAGVALVWGVLAALVKSALYLFAAVLS</sequence>
<dbReference type="RefSeq" id="WP_251780839.1">
    <property type="nucleotide sequence ID" value="NZ_JAMKFE010000018.1"/>
</dbReference>
<dbReference type="Pfam" id="PF06055">
    <property type="entry name" value="ExoD"/>
    <property type="match status" value="1"/>
</dbReference>
<reference evidence="2" key="1">
    <citation type="submission" date="2022-05" db="EMBL/GenBank/DDBJ databases">
        <title>Schlegelella sp. nov., isolated from mangrove soil.</title>
        <authorList>
            <person name="Liu Y."/>
            <person name="Ge X."/>
            <person name="Liu W."/>
        </authorList>
    </citation>
    <scope>NUCLEOTIDE SEQUENCE</scope>
    <source>
        <strain evidence="2">S2-27</strain>
    </source>
</reference>
<dbReference type="PANTHER" id="PTHR41795:SF1">
    <property type="entry name" value="EXOPOLYSACCHARIDE SYNTHESIS PROTEIN"/>
    <property type="match status" value="1"/>
</dbReference>
<evidence type="ECO:0000313" key="3">
    <source>
        <dbReference type="Proteomes" id="UP001165541"/>
    </source>
</evidence>
<comment type="caution">
    <text evidence="2">The sequence shown here is derived from an EMBL/GenBank/DDBJ whole genome shotgun (WGS) entry which is preliminary data.</text>
</comment>
<dbReference type="PANTHER" id="PTHR41795">
    <property type="entry name" value="EXOPOLYSACCHARIDE SYNTHESIS PROTEIN"/>
    <property type="match status" value="1"/>
</dbReference>
<protein>
    <submittedName>
        <fullName evidence="2">Exopolysaccharide biosynthesis protein</fullName>
    </submittedName>
</protein>